<dbReference type="Gene3D" id="1.20.140.10">
    <property type="entry name" value="Butyryl-CoA Dehydrogenase, subunit A, domain 3"/>
    <property type="match status" value="1"/>
</dbReference>
<evidence type="ECO:0000256" key="2">
    <source>
        <dbReference type="ARBA" id="ARBA00023002"/>
    </source>
</evidence>
<dbReference type="InterPro" id="IPR037069">
    <property type="entry name" value="AcylCoA_DH/ox_N_sf"/>
</dbReference>
<name>A0ABR8QNY0_9BACI</name>
<dbReference type="RefSeq" id="WP_191813279.1">
    <property type="nucleotide sequence ID" value="NZ_JACSQT010000003.1"/>
</dbReference>
<dbReference type="Proteomes" id="UP000657931">
    <property type="component" value="Unassembled WGS sequence"/>
</dbReference>
<feature type="region of interest" description="Disordered" evidence="3">
    <location>
        <begin position="127"/>
        <end position="146"/>
    </location>
</feature>
<dbReference type="EMBL" id="JACSQT010000003">
    <property type="protein sequence ID" value="MBD7937249.1"/>
    <property type="molecule type" value="Genomic_DNA"/>
</dbReference>
<comment type="caution">
    <text evidence="7">The sequence shown here is derived from an EMBL/GenBank/DDBJ whole genome shotgun (WGS) entry which is preliminary data.</text>
</comment>
<gene>
    <name evidence="7" type="ORF">H9655_09410</name>
</gene>
<dbReference type="InterPro" id="IPR013107">
    <property type="entry name" value="Acyl-CoA_DH_C"/>
</dbReference>
<evidence type="ECO:0000259" key="6">
    <source>
        <dbReference type="Pfam" id="PF08028"/>
    </source>
</evidence>
<feature type="domain" description="Acyl-CoA oxidase/dehydrogenase middle" evidence="4">
    <location>
        <begin position="127"/>
        <end position="218"/>
    </location>
</feature>
<organism evidence="7 8">
    <name type="scientific">Cytobacillus stercorigallinarum</name>
    <dbReference type="NCBI Taxonomy" id="2762240"/>
    <lineage>
        <taxon>Bacteria</taxon>
        <taxon>Bacillati</taxon>
        <taxon>Bacillota</taxon>
        <taxon>Bacilli</taxon>
        <taxon>Bacillales</taxon>
        <taxon>Bacillaceae</taxon>
        <taxon>Cytobacillus</taxon>
    </lineage>
</organism>
<feature type="compositionally biased region" description="Low complexity" evidence="3">
    <location>
        <begin position="132"/>
        <end position="144"/>
    </location>
</feature>
<dbReference type="CDD" id="cd00567">
    <property type="entry name" value="ACAD"/>
    <property type="match status" value="1"/>
</dbReference>
<evidence type="ECO:0000313" key="8">
    <source>
        <dbReference type="Proteomes" id="UP000657931"/>
    </source>
</evidence>
<protein>
    <submittedName>
        <fullName evidence="7">Acyl-CoA/acyl-ACP dehydrogenase</fullName>
    </submittedName>
</protein>
<proteinExistence type="predicted"/>
<dbReference type="Pfam" id="PF02770">
    <property type="entry name" value="Acyl-CoA_dh_M"/>
    <property type="match status" value="1"/>
</dbReference>
<dbReference type="Gene3D" id="1.10.540.10">
    <property type="entry name" value="Acyl-CoA dehydrogenase/oxidase, N-terminal domain"/>
    <property type="match status" value="1"/>
</dbReference>
<keyword evidence="1" id="KW-0285">Flavoprotein</keyword>
<dbReference type="Pfam" id="PF02771">
    <property type="entry name" value="Acyl-CoA_dh_N"/>
    <property type="match status" value="1"/>
</dbReference>
<dbReference type="PANTHER" id="PTHR43884">
    <property type="entry name" value="ACYL-COA DEHYDROGENASE"/>
    <property type="match status" value="1"/>
</dbReference>
<dbReference type="InterPro" id="IPR013786">
    <property type="entry name" value="AcylCoA_DH/ox_N"/>
</dbReference>
<dbReference type="SUPFAM" id="SSF56645">
    <property type="entry name" value="Acyl-CoA dehydrogenase NM domain-like"/>
    <property type="match status" value="1"/>
</dbReference>
<dbReference type="Gene3D" id="2.40.110.10">
    <property type="entry name" value="Butyryl-CoA Dehydrogenase, subunit A, domain 2"/>
    <property type="match status" value="1"/>
</dbReference>
<keyword evidence="2" id="KW-0560">Oxidoreductase</keyword>
<evidence type="ECO:0000256" key="1">
    <source>
        <dbReference type="ARBA" id="ARBA00022630"/>
    </source>
</evidence>
<evidence type="ECO:0000256" key="3">
    <source>
        <dbReference type="SAM" id="MobiDB-lite"/>
    </source>
</evidence>
<feature type="domain" description="Acyl-CoA dehydrogenase/oxidase N-terminal" evidence="5">
    <location>
        <begin position="10"/>
        <end position="97"/>
    </location>
</feature>
<dbReference type="InterPro" id="IPR046373">
    <property type="entry name" value="Acyl-CoA_Oxase/DH_mid-dom_sf"/>
</dbReference>
<dbReference type="SUPFAM" id="SSF47203">
    <property type="entry name" value="Acyl-CoA dehydrogenase C-terminal domain-like"/>
    <property type="match status" value="1"/>
</dbReference>
<keyword evidence="8" id="KW-1185">Reference proteome</keyword>
<dbReference type="PIRSF" id="PIRSF016578">
    <property type="entry name" value="HsaA"/>
    <property type="match status" value="1"/>
</dbReference>
<dbReference type="InterPro" id="IPR036250">
    <property type="entry name" value="AcylCo_DH-like_C"/>
</dbReference>
<evidence type="ECO:0000259" key="5">
    <source>
        <dbReference type="Pfam" id="PF02771"/>
    </source>
</evidence>
<dbReference type="InterPro" id="IPR006091">
    <property type="entry name" value="Acyl-CoA_Oxase/DH_mid-dom"/>
</dbReference>
<dbReference type="PANTHER" id="PTHR43884:SF25">
    <property type="entry name" value="ACYL-COA DEHYDROGENASE YDBM-RELATED"/>
    <property type="match status" value="1"/>
</dbReference>
<dbReference type="Pfam" id="PF08028">
    <property type="entry name" value="Acyl-CoA_dh_2"/>
    <property type="match status" value="1"/>
</dbReference>
<reference evidence="7 8" key="1">
    <citation type="submission" date="2020-08" db="EMBL/GenBank/DDBJ databases">
        <title>A Genomic Blueprint of the Chicken Gut Microbiome.</title>
        <authorList>
            <person name="Gilroy R."/>
            <person name="Ravi A."/>
            <person name="Getino M."/>
            <person name="Pursley I."/>
            <person name="Horton D.L."/>
            <person name="Alikhan N.-F."/>
            <person name="Baker D."/>
            <person name="Gharbi K."/>
            <person name="Hall N."/>
            <person name="Watson M."/>
            <person name="Adriaenssens E.M."/>
            <person name="Foster-Nyarko E."/>
            <person name="Jarju S."/>
            <person name="Secka A."/>
            <person name="Antonio M."/>
            <person name="Oren A."/>
            <person name="Chaudhuri R."/>
            <person name="La Ragione R.M."/>
            <person name="Hildebrand F."/>
            <person name="Pallen M.J."/>
        </authorList>
    </citation>
    <scope>NUCLEOTIDE SEQUENCE [LARGE SCALE GENOMIC DNA]</scope>
    <source>
        <strain evidence="7 8">Sa5YUA1</strain>
    </source>
</reference>
<dbReference type="InterPro" id="IPR009100">
    <property type="entry name" value="AcylCoA_DH/oxidase_NM_dom_sf"/>
</dbReference>
<accession>A0ABR8QNY0</accession>
<sequence length="384" mass="42665">MVSQLFVKTEEQRKWLHALQTKKAAFLSRSQEIDEEAKFPHENIRELVTLGYSKVTLPKIYGGEGLGVYDMVLFQETLASYDSATALSIGWHVGGLGEIYENQLWTDQQLASFANDVQKGALVNRSVSEAQTGSPTRGGRPGTTAVRQNGSWVINGRKNFTTMSPALTYFLTSAWIEEKQTIGFFLIHKDTPGLSIDETWDVVAMRGTGSHDLVLNQVVIPEEALVETIADRGKALNGWVLHIPACYLGIAQAARDYAVQFALEHKPNSIKGSISELPNVQTLLGEIDAALLAARHLLYHVAEVYDDKDRRKYIENELAVAKYQVTHAALTVVDKAMRVAGAKSLQRNNPLQRYYRDVRAGLHNPPMDNITIQKLAESAIAEFK</sequence>
<evidence type="ECO:0000313" key="7">
    <source>
        <dbReference type="EMBL" id="MBD7937249.1"/>
    </source>
</evidence>
<feature type="domain" description="Acyl-CoA dehydrogenase C-terminal" evidence="6">
    <location>
        <begin position="244"/>
        <end position="361"/>
    </location>
</feature>
<evidence type="ECO:0000259" key="4">
    <source>
        <dbReference type="Pfam" id="PF02770"/>
    </source>
</evidence>